<keyword evidence="9 15" id="KW-0067">ATP-binding</keyword>
<evidence type="ECO:0000313" key="21">
    <source>
        <dbReference type="Proteomes" id="UP000515317"/>
    </source>
</evidence>
<dbReference type="EC" id="6.1.1.20" evidence="15"/>
<gene>
    <name evidence="15 20" type="primary">pheT</name>
    <name evidence="20" type="ORF">IZ6_31470</name>
</gene>
<dbReference type="SUPFAM" id="SSF54991">
    <property type="entry name" value="Anticodon-binding domain of PheRS"/>
    <property type="match status" value="1"/>
</dbReference>
<dbReference type="PROSITE" id="PS50886">
    <property type="entry name" value="TRBD"/>
    <property type="match status" value="1"/>
</dbReference>
<dbReference type="Pfam" id="PF03483">
    <property type="entry name" value="B3_4"/>
    <property type="match status" value="1"/>
</dbReference>
<dbReference type="InterPro" id="IPR002547">
    <property type="entry name" value="tRNA-bd_dom"/>
</dbReference>
<dbReference type="SUPFAM" id="SSF55681">
    <property type="entry name" value="Class II aaRS and biotin synthetases"/>
    <property type="match status" value="1"/>
</dbReference>
<dbReference type="NCBIfam" id="NF045760">
    <property type="entry name" value="YtpR"/>
    <property type="match status" value="1"/>
</dbReference>
<dbReference type="Pfam" id="PF01588">
    <property type="entry name" value="tRNA_bind"/>
    <property type="match status" value="1"/>
</dbReference>
<dbReference type="SUPFAM" id="SSF50249">
    <property type="entry name" value="Nucleic acid-binding proteins"/>
    <property type="match status" value="1"/>
</dbReference>
<evidence type="ECO:0000259" key="19">
    <source>
        <dbReference type="PROSITE" id="PS51483"/>
    </source>
</evidence>
<evidence type="ECO:0000256" key="6">
    <source>
        <dbReference type="ARBA" id="ARBA00022598"/>
    </source>
</evidence>
<dbReference type="GO" id="GO:0004826">
    <property type="term" value="F:phenylalanine-tRNA ligase activity"/>
    <property type="evidence" value="ECO:0007669"/>
    <property type="project" value="UniProtKB-UniRule"/>
</dbReference>
<comment type="subcellular location">
    <subcellularLocation>
        <location evidence="1 15">Cytoplasm</location>
    </subcellularLocation>
</comment>
<dbReference type="InterPro" id="IPR036690">
    <property type="entry name" value="Fdx_antiC-bd_sf"/>
</dbReference>
<dbReference type="PANTHER" id="PTHR10947:SF0">
    <property type="entry name" value="PHENYLALANINE--TRNA LIGASE BETA SUBUNIT"/>
    <property type="match status" value="1"/>
</dbReference>
<keyword evidence="10 15" id="KW-0460">Magnesium</keyword>
<evidence type="ECO:0000256" key="15">
    <source>
        <dbReference type="HAMAP-Rule" id="MF_00283"/>
    </source>
</evidence>
<feature type="domain" description="FDX-ACB" evidence="18">
    <location>
        <begin position="703"/>
        <end position="796"/>
    </location>
</feature>
<evidence type="ECO:0000256" key="8">
    <source>
        <dbReference type="ARBA" id="ARBA00022741"/>
    </source>
</evidence>
<dbReference type="Proteomes" id="UP000515317">
    <property type="component" value="Chromosome"/>
</dbReference>
<feature type="domain" description="B5" evidence="19">
    <location>
        <begin position="401"/>
        <end position="476"/>
    </location>
</feature>
<dbReference type="InterPro" id="IPR045864">
    <property type="entry name" value="aa-tRNA-synth_II/BPL/LPL"/>
</dbReference>
<dbReference type="InterPro" id="IPR005147">
    <property type="entry name" value="tRNA_synthase_B5-dom"/>
</dbReference>
<reference evidence="20 21" key="1">
    <citation type="submission" date="2020-08" db="EMBL/GenBank/DDBJ databases">
        <title>Genome sequence of Rhizobiales bacterium strain IZ6.</title>
        <authorList>
            <person name="Nakai R."/>
            <person name="Naganuma T."/>
        </authorList>
    </citation>
    <scope>NUCLEOTIDE SEQUENCE [LARGE SCALE GENOMIC DNA]</scope>
    <source>
        <strain evidence="20 21">IZ6</strain>
    </source>
</reference>
<dbReference type="Pfam" id="PF17759">
    <property type="entry name" value="tRNA_synthFbeta"/>
    <property type="match status" value="1"/>
</dbReference>
<keyword evidence="8 15" id="KW-0547">Nucleotide-binding</keyword>
<dbReference type="InterPro" id="IPR004532">
    <property type="entry name" value="Phe-tRNA-ligase_IIc_bsu_bact"/>
</dbReference>
<dbReference type="InterPro" id="IPR005121">
    <property type="entry name" value="Fdx_antiC-bd"/>
</dbReference>
<dbReference type="SUPFAM" id="SSF56037">
    <property type="entry name" value="PheT/TilS domain"/>
    <property type="match status" value="1"/>
</dbReference>
<evidence type="ECO:0000256" key="10">
    <source>
        <dbReference type="ARBA" id="ARBA00022842"/>
    </source>
</evidence>
<dbReference type="GO" id="GO:0000287">
    <property type="term" value="F:magnesium ion binding"/>
    <property type="evidence" value="ECO:0007669"/>
    <property type="project" value="UniProtKB-UniRule"/>
</dbReference>
<evidence type="ECO:0000256" key="12">
    <source>
        <dbReference type="ARBA" id="ARBA00022917"/>
    </source>
</evidence>
<dbReference type="GO" id="GO:0009328">
    <property type="term" value="C:phenylalanine-tRNA ligase complex"/>
    <property type="evidence" value="ECO:0007669"/>
    <property type="project" value="TreeGrafter"/>
</dbReference>
<dbReference type="GO" id="GO:0000049">
    <property type="term" value="F:tRNA binding"/>
    <property type="evidence" value="ECO:0007669"/>
    <property type="project" value="UniProtKB-UniRule"/>
</dbReference>
<dbReference type="HAMAP" id="MF_00283">
    <property type="entry name" value="Phe_tRNA_synth_beta1"/>
    <property type="match status" value="1"/>
</dbReference>
<feature type="binding site" evidence="15">
    <location>
        <position position="464"/>
    </location>
    <ligand>
        <name>Mg(2+)</name>
        <dbReference type="ChEBI" id="CHEBI:18420"/>
        <note>shared with alpha subunit</note>
    </ligand>
</feature>
<dbReference type="RefSeq" id="WP_222875980.1">
    <property type="nucleotide sequence ID" value="NZ_AP023361.1"/>
</dbReference>
<dbReference type="PANTHER" id="PTHR10947">
    <property type="entry name" value="PHENYLALANYL-TRNA SYNTHETASE BETA CHAIN AND LEUCINE-RICH REPEAT-CONTAINING PROTEIN 47"/>
    <property type="match status" value="1"/>
</dbReference>
<keyword evidence="7 15" id="KW-0479">Metal-binding</keyword>
<dbReference type="NCBIfam" id="TIGR00472">
    <property type="entry name" value="pheT_bact"/>
    <property type="match status" value="1"/>
</dbReference>
<dbReference type="KEGG" id="tso:IZ6_31470"/>
<dbReference type="SMART" id="SM00874">
    <property type="entry name" value="B5"/>
    <property type="match status" value="1"/>
</dbReference>
<evidence type="ECO:0000256" key="11">
    <source>
        <dbReference type="ARBA" id="ARBA00022884"/>
    </source>
</evidence>
<name>A0A6S6QYQ7_9HYPH</name>
<dbReference type="GO" id="GO:0006432">
    <property type="term" value="P:phenylalanyl-tRNA aminoacylation"/>
    <property type="evidence" value="ECO:0007669"/>
    <property type="project" value="UniProtKB-UniRule"/>
</dbReference>
<evidence type="ECO:0000256" key="3">
    <source>
        <dbReference type="ARBA" id="ARBA00011209"/>
    </source>
</evidence>
<evidence type="ECO:0000259" key="18">
    <source>
        <dbReference type="PROSITE" id="PS51447"/>
    </source>
</evidence>
<protein>
    <recommendedName>
        <fullName evidence="15">Phenylalanine--tRNA ligase beta subunit</fullName>
        <ecNumber evidence="15">6.1.1.20</ecNumber>
    </recommendedName>
    <alternativeName>
        <fullName evidence="15">Phenylalanyl-tRNA synthetase beta subunit</fullName>
        <shortName evidence="15">PheRS</shortName>
    </alternativeName>
</protein>
<keyword evidence="4 15" id="KW-0963">Cytoplasm</keyword>
<evidence type="ECO:0000259" key="17">
    <source>
        <dbReference type="PROSITE" id="PS50886"/>
    </source>
</evidence>
<keyword evidence="6 15" id="KW-0436">Ligase</keyword>
<comment type="subunit">
    <text evidence="3 15">Tetramer of two alpha and two beta subunits.</text>
</comment>
<evidence type="ECO:0000256" key="1">
    <source>
        <dbReference type="ARBA" id="ARBA00004496"/>
    </source>
</evidence>
<dbReference type="InterPro" id="IPR020825">
    <property type="entry name" value="Phe-tRNA_synthase-like_B3/B4"/>
</dbReference>
<evidence type="ECO:0000256" key="14">
    <source>
        <dbReference type="ARBA" id="ARBA00049255"/>
    </source>
</evidence>
<dbReference type="InterPro" id="IPR045060">
    <property type="entry name" value="Phe-tRNA-ligase_IIc_bsu"/>
</dbReference>
<evidence type="ECO:0000256" key="16">
    <source>
        <dbReference type="PROSITE-ProRule" id="PRU00209"/>
    </source>
</evidence>
<dbReference type="Gene3D" id="3.30.70.380">
    <property type="entry name" value="Ferrodoxin-fold anticodon-binding domain"/>
    <property type="match status" value="1"/>
</dbReference>
<dbReference type="InterPro" id="IPR009061">
    <property type="entry name" value="DNA-bd_dom_put_sf"/>
</dbReference>
<dbReference type="Gene3D" id="3.30.56.10">
    <property type="match status" value="2"/>
</dbReference>
<dbReference type="Gene3D" id="3.50.40.10">
    <property type="entry name" value="Phenylalanyl-trna Synthetase, Chain B, domain 3"/>
    <property type="match status" value="1"/>
</dbReference>
<dbReference type="AlphaFoldDB" id="A0A6S6QYQ7"/>
<comment type="similarity">
    <text evidence="2 15">Belongs to the phenylalanyl-tRNA synthetase beta subunit family. Type 1 subfamily.</text>
</comment>
<evidence type="ECO:0000256" key="7">
    <source>
        <dbReference type="ARBA" id="ARBA00022723"/>
    </source>
</evidence>
<evidence type="ECO:0000256" key="4">
    <source>
        <dbReference type="ARBA" id="ARBA00022490"/>
    </source>
</evidence>
<dbReference type="GO" id="GO:0005524">
    <property type="term" value="F:ATP binding"/>
    <property type="evidence" value="ECO:0007669"/>
    <property type="project" value="UniProtKB-UniRule"/>
</dbReference>
<dbReference type="FunFam" id="3.30.70.380:FF:000001">
    <property type="entry name" value="Phenylalanine--tRNA ligase beta subunit"/>
    <property type="match status" value="1"/>
</dbReference>
<dbReference type="SMART" id="SM00873">
    <property type="entry name" value="B3_4"/>
    <property type="match status" value="1"/>
</dbReference>
<dbReference type="PROSITE" id="PS51483">
    <property type="entry name" value="B5"/>
    <property type="match status" value="1"/>
</dbReference>
<dbReference type="Pfam" id="PF03147">
    <property type="entry name" value="FDX-ACB"/>
    <property type="match status" value="1"/>
</dbReference>
<feature type="domain" description="TRNA-binding" evidence="17">
    <location>
        <begin position="39"/>
        <end position="149"/>
    </location>
</feature>
<feature type="binding site" evidence="15">
    <location>
        <position position="454"/>
    </location>
    <ligand>
        <name>Mg(2+)</name>
        <dbReference type="ChEBI" id="CHEBI:18420"/>
        <note>shared with alpha subunit</note>
    </ligand>
</feature>
<keyword evidence="12 15" id="KW-0648">Protein biosynthesis</keyword>
<keyword evidence="13 15" id="KW-0030">Aminoacyl-tRNA synthetase</keyword>
<evidence type="ECO:0000313" key="20">
    <source>
        <dbReference type="EMBL" id="BCJ92412.1"/>
    </source>
</evidence>
<dbReference type="Gene3D" id="3.30.930.10">
    <property type="entry name" value="Bira Bifunctional Protein, Domain 2"/>
    <property type="match status" value="1"/>
</dbReference>
<dbReference type="Pfam" id="PF03484">
    <property type="entry name" value="B5"/>
    <property type="match status" value="1"/>
</dbReference>
<comment type="cofactor">
    <cofactor evidence="15">
        <name>Mg(2+)</name>
        <dbReference type="ChEBI" id="CHEBI:18420"/>
    </cofactor>
    <text evidence="15">Binds 2 magnesium ions per tetramer.</text>
</comment>
<proteinExistence type="inferred from homology"/>
<keyword evidence="11 16" id="KW-0694">RNA-binding</keyword>
<keyword evidence="21" id="KW-1185">Reference proteome</keyword>
<feature type="binding site" evidence="15">
    <location>
        <position position="460"/>
    </location>
    <ligand>
        <name>Mg(2+)</name>
        <dbReference type="ChEBI" id="CHEBI:18420"/>
        <note>shared with alpha subunit</note>
    </ligand>
</feature>
<sequence>MKFTLAWLKEHLKTDAGLDEIGKSLTRIGLEVENVEDRAKELAPFITAKVLEAARHPNADRLQVLKVDRGDGEPLQVVCGASNARAGMIGVFAKEGTVPPGTGIALKVGDVRGQKSFGMMVSEKEMGLSAESEGIIEMPSDTPIGKPFAPLLGLDDPVIEIAVTPNRPDCLGVAGIARDLAATEIGDVITKQPKSVKGAFPCPVKVKLDLDDPKLSPAFALRLVRGVKNGPSPEWLQKKLRAVGLRPINALVDVTNLLTIDRARPLHVFDAKKVQGDLTVRRARKGENLLALDGKTYNFDENTVVIADAKGVESIGGIMGGEETGCTDQTTDVLIESALWDPLNVARTGRALGIHSDARHRFERGVDPDFTVPGLELATQLILDLCGGEASEIFLAGEIPDERRAIDFPIAEVKRLTGLELHPAEIKIVLQKLGFAVSGSGEVLKIAAPSWRPDIHGKPDLVEEVMRIVGLDKVKSTPLPKSTGISRPVQTVLQKRTKIGRRALAARGLSEAITWSFISKPQAEIFGGGKAELALANPIASDLSDMRPSLLPGLVSAAQRNADRGFPQTALFEIGQIFLGDKPADQRMAAAAVRRGTARHWSSSKAADAYDAKADALSLLSALGIDASRAQIVPGAPSWFHPGRSGTIQLGPQNVFGWFGELHPRALAALGAEGPLAAMEIVLDNLPEPKAKATKSKPALEISGLQPVSRDFAFLVDRAVKAADILKAVLGAEKKLISGADVFDVYESKGIAEGKKSVGIAVTLQPQDKTLTDQEIDAVAEKIVAAAAKATGATLRG</sequence>
<comment type="catalytic activity">
    <reaction evidence="14 15">
        <text>tRNA(Phe) + L-phenylalanine + ATP = L-phenylalanyl-tRNA(Phe) + AMP + diphosphate + H(+)</text>
        <dbReference type="Rhea" id="RHEA:19413"/>
        <dbReference type="Rhea" id="RHEA-COMP:9668"/>
        <dbReference type="Rhea" id="RHEA-COMP:9699"/>
        <dbReference type="ChEBI" id="CHEBI:15378"/>
        <dbReference type="ChEBI" id="CHEBI:30616"/>
        <dbReference type="ChEBI" id="CHEBI:33019"/>
        <dbReference type="ChEBI" id="CHEBI:58095"/>
        <dbReference type="ChEBI" id="CHEBI:78442"/>
        <dbReference type="ChEBI" id="CHEBI:78531"/>
        <dbReference type="ChEBI" id="CHEBI:456215"/>
        <dbReference type="EC" id="6.1.1.20"/>
    </reaction>
</comment>
<dbReference type="InterPro" id="IPR033714">
    <property type="entry name" value="tRNA_bind_bactPheRS"/>
</dbReference>
<dbReference type="CDD" id="cd00769">
    <property type="entry name" value="PheRS_beta_core"/>
    <property type="match status" value="1"/>
</dbReference>
<dbReference type="PROSITE" id="PS51447">
    <property type="entry name" value="FDX_ACB"/>
    <property type="match status" value="1"/>
</dbReference>
<accession>A0A6S6QYQ7</accession>
<dbReference type="SUPFAM" id="SSF46955">
    <property type="entry name" value="Putative DNA-binding domain"/>
    <property type="match status" value="1"/>
</dbReference>
<keyword evidence="5 16" id="KW-0820">tRNA-binding</keyword>
<dbReference type="Gene3D" id="2.40.50.140">
    <property type="entry name" value="Nucleic acid-binding proteins"/>
    <property type="match status" value="1"/>
</dbReference>
<dbReference type="CDD" id="cd02796">
    <property type="entry name" value="tRNA_bind_bactPheRS"/>
    <property type="match status" value="1"/>
</dbReference>
<dbReference type="SMART" id="SM00896">
    <property type="entry name" value="FDX-ACB"/>
    <property type="match status" value="1"/>
</dbReference>
<dbReference type="InterPro" id="IPR012340">
    <property type="entry name" value="NA-bd_OB-fold"/>
</dbReference>
<dbReference type="EMBL" id="AP023361">
    <property type="protein sequence ID" value="BCJ92412.1"/>
    <property type="molecule type" value="Genomic_DNA"/>
</dbReference>
<evidence type="ECO:0000256" key="9">
    <source>
        <dbReference type="ARBA" id="ARBA00022840"/>
    </source>
</evidence>
<organism evidence="20 21">
    <name type="scientific">Terrihabitans soli</name>
    <dbReference type="NCBI Taxonomy" id="708113"/>
    <lineage>
        <taxon>Bacteria</taxon>
        <taxon>Pseudomonadati</taxon>
        <taxon>Pseudomonadota</taxon>
        <taxon>Alphaproteobacteria</taxon>
        <taxon>Hyphomicrobiales</taxon>
        <taxon>Terrihabitans</taxon>
    </lineage>
</organism>
<dbReference type="InterPro" id="IPR041616">
    <property type="entry name" value="PheRS_beta_core"/>
</dbReference>
<evidence type="ECO:0000256" key="13">
    <source>
        <dbReference type="ARBA" id="ARBA00023146"/>
    </source>
</evidence>
<feature type="binding site" evidence="15">
    <location>
        <position position="463"/>
    </location>
    <ligand>
        <name>Mg(2+)</name>
        <dbReference type="ChEBI" id="CHEBI:18420"/>
        <note>shared with alpha subunit</note>
    </ligand>
</feature>
<evidence type="ECO:0000256" key="5">
    <source>
        <dbReference type="ARBA" id="ARBA00022555"/>
    </source>
</evidence>
<evidence type="ECO:0000256" key="2">
    <source>
        <dbReference type="ARBA" id="ARBA00008653"/>
    </source>
</evidence>
<dbReference type="InterPro" id="IPR005146">
    <property type="entry name" value="B3/B4_tRNA-bd"/>
</dbReference>